<evidence type="ECO:0000313" key="2">
    <source>
        <dbReference type="Proteomes" id="UP000076837"/>
    </source>
</evidence>
<name>A0A163ALM9_DIDRA</name>
<comment type="caution">
    <text evidence="1">The sequence shown here is derived from an EMBL/GenBank/DDBJ whole genome shotgun (WGS) entry which is preliminary data.</text>
</comment>
<organism evidence="1 2">
    <name type="scientific">Didymella rabiei</name>
    <name type="common">Chickpea ascochyta blight fungus</name>
    <name type="synonym">Mycosphaerella rabiei</name>
    <dbReference type="NCBI Taxonomy" id="5454"/>
    <lineage>
        <taxon>Eukaryota</taxon>
        <taxon>Fungi</taxon>
        <taxon>Dikarya</taxon>
        <taxon>Ascomycota</taxon>
        <taxon>Pezizomycotina</taxon>
        <taxon>Dothideomycetes</taxon>
        <taxon>Pleosporomycetidae</taxon>
        <taxon>Pleosporales</taxon>
        <taxon>Pleosporineae</taxon>
        <taxon>Didymellaceae</taxon>
        <taxon>Ascochyta</taxon>
    </lineage>
</organism>
<accession>A0A163ALM9</accession>
<protein>
    <submittedName>
        <fullName evidence="1">Uncharacterized protein</fullName>
    </submittedName>
</protein>
<proteinExistence type="predicted"/>
<sequence>MDVTVPRGFLTIPGELRNRIYEATLTDELALEEDNLPHLVHRKRLEDLTAPTRAKEWTGKRKAYGLTQVCRQIRKEYPYAQACVLHIKEEFTEPWMYEVDDKPWWKKRMKRLSEQRWPPSYPSRHSYFLPQYECTMTSSMAPSQISSLLTMPGEIRNRIYDLAIADVLHKATQPGLAHPRRKAHTIREAQLLTRNWRLFRRLFLGLTQACRQLREEFLPTHQYRIPMTVQLTELEAYFATFVHDTNMANVKLQLHDGVRPTEMRALILRCATSPRILIDYACSPRCPMAEILAYPESYVAFYDYLVERTERIVAVPGSCTVARPDGSTFKRTWIVGLDVYVKQEFAEAWMDAPLVGTNTAELGYWRDGLGLPVGAEVVPMVD</sequence>
<dbReference type="InterPro" id="IPR038883">
    <property type="entry name" value="AN11006-like"/>
</dbReference>
<dbReference type="AlphaFoldDB" id="A0A163ALM9"/>
<reference evidence="1 2" key="1">
    <citation type="journal article" date="2016" name="Sci. Rep.">
        <title>Draft genome sequencing and secretome analysis of fungal phytopathogen Ascochyta rabiei provides insight into the necrotrophic effector repertoire.</title>
        <authorList>
            <person name="Verma S."/>
            <person name="Gazara R.K."/>
            <person name="Nizam S."/>
            <person name="Parween S."/>
            <person name="Chattopadhyay D."/>
            <person name="Verma P.K."/>
        </authorList>
    </citation>
    <scope>NUCLEOTIDE SEQUENCE [LARGE SCALE GENOMIC DNA]</scope>
    <source>
        <strain evidence="1 2">ArDII</strain>
    </source>
</reference>
<keyword evidence="2" id="KW-1185">Reference proteome</keyword>
<gene>
    <name evidence="1" type="ORF">ST47_g7559</name>
</gene>
<dbReference type="EMBL" id="JYNV01000252">
    <property type="protein sequence ID" value="KZM21256.1"/>
    <property type="molecule type" value="Genomic_DNA"/>
</dbReference>
<dbReference type="PANTHER" id="PTHR42085:SF1">
    <property type="entry name" value="F-BOX DOMAIN-CONTAINING PROTEIN"/>
    <property type="match status" value="1"/>
</dbReference>
<dbReference type="Proteomes" id="UP000076837">
    <property type="component" value="Unassembled WGS sequence"/>
</dbReference>
<dbReference type="OrthoDB" id="3678099at2759"/>
<evidence type="ECO:0000313" key="1">
    <source>
        <dbReference type="EMBL" id="KZM21256.1"/>
    </source>
</evidence>
<dbReference type="PANTHER" id="PTHR42085">
    <property type="entry name" value="F-BOX DOMAIN-CONTAINING PROTEIN"/>
    <property type="match status" value="1"/>
</dbReference>